<evidence type="ECO:0000313" key="3">
    <source>
        <dbReference type="EMBL" id="KMU78675.1"/>
    </source>
</evidence>
<name>A0A0J8R2W8_COCIT</name>
<dbReference type="Proteomes" id="UP000054559">
    <property type="component" value="Unassembled WGS sequence"/>
</dbReference>
<dbReference type="EMBL" id="DS268122">
    <property type="protein sequence ID" value="KMU78675.1"/>
    <property type="molecule type" value="Genomic_DNA"/>
</dbReference>
<dbReference type="AlphaFoldDB" id="A0A0J8R2W8"/>
<proteinExistence type="predicted"/>
<gene>
    <name evidence="3" type="ORF">CISG_01715</name>
</gene>
<dbReference type="STRING" id="454286.A0A0J8R2W8"/>
<evidence type="ECO:0000313" key="4">
    <source>
        <dbReference type="Proteomes" id="UP000054559"/>
    </source>
</evidence>
<accession>A0A0J8R2W8</accession>
<dbReference type="InterPro" id="IPR029481">
    <property type="entry name" value="ABC_trans_N"/>
</dbReference>
<dbReference type="Pfam" id="PF14510">
    <property type="entry name" value="ABC_trans_N"/>
    <property type="match status" value="1"/>
</dbReference>
<dbReference type="OrthoDB" id="3800083at2759"/>
<protein>
    <recommendedName>
        <fullName evidence="2">Pleiotropic ABC efflux transporter N-terminal domain-containing protein</fullName>
    </recommendedName>
</protein>
<feature type="domain" description="Pleiotropic ABC efflux transporter N-terminal" evidence="2">
    <location>
        <begin position="70"/>
        <end position="129"/>
    </location>
</feature>
<reference evidence="4" key="1">
    <citation type="journal article" date="2010" name="Genome Res.">
        <title>Population genomic sequencing of Coccidioides fungi reveals recent hybridization and transposon control.</title>
        <authorList>
            <person name="Neafsey D.E."/>
            <person name="Barker B.M."/>
            <person name="Sharpton T.J."/>
            <person name="Stajich J.E."/>
            <person name="Park D.J."/>
            <person name="Whiston E."/>
            <person name="Hung C.-Y."/>
            <person name="McMahan C."/>
            <person name="White J."/>
            <person name="Sykes S."/>
            <person name="Heiman D."/>
            <person name="Young S."/>
            <person name="Zeng Q."/>
            <person name="Abouelleil A."/>
            <person name="Aftuck L."/>
            <person name="Bessette D."/>
            <person name="Brown A."/>
            <person name="FitzGerald M."/>
            <person name="Lui A."/>
            <person name="Macdonald J.P."/>
            <person name="Priest M."/>
            <person name="Orbach M.J."/>
            <person name="Galgiani J.N."/>
            <person name="Kirkland T.N."/>
            <person name="Cole G.T."/>
            <person name="Birren B.W."/>
            <person name="Henn M.R."/>
            <person name="Taylor J.W."/>
            <person name="Rounsley S.D."/>
        </authorList>
    </citation>
    <scope>NUCLEOTIDE SEQUENCE [LARGE SCALE GENOMIC DNA]</scope>
    <source>
        <strain evidence="4">RMSCC 3703</strain>
    </source>
</reference>
<organism evidence="3 4">
    <name type="scientific">Coccidioides immitis RMSCC 3703</name>
    <dbReference type="NCBI Taxonomy" id="454286"/>
    <lineage>
        <taxon>Eukaryota</taxon>
        <taxon>Fungi</taxon>
        <taxon>Dikarya</taxon>
        <taxon>Ascomycota</taxon>
        <taxon>Pezizomycotina</taxon>
        <taxon>Eurotiomycetes</taxon>
        <taxon>Eurotiomycetidae</taxon>
        <taxon>Onygenales</taxon>
        <taxon>Onygenaceae</taxon>
        <taxon>Coccidioides</taxon>
    </lineage>
</organism>
<evidence type="ECO:0000259" key="2">
    <source>
        <dbReference type="Pfam" id="PF14510"/>
    </source>
</evidence>
<sequence>MCSVQNRERRSPGRALNNLIRSIDVYSRRRTRTPAEMSLVGNFGANDNRGAESAKDGVSSVVTREEEVHQLARRFTEQSTYSTTVQNPFAADPGSALDPNGDNFNARAWCKAMLRMHTEDNQAHPLRTLA</sequence>
<feature type="region of interest" description="Disordered" evidence="1">
    <location>
        <begin position="39"/>
        <end position="62"/>
    </location>
</feature>
<evidence type="ECO:0000256" key="1">
    <source>
        <dbReference type="SAM" id="MobiDB-lite"/>
    </source>
</evidence>